<sequence>VLFKVQTRPRNHFFKAVEVKLPASYTERLGVSVYSPGEEGSGLQTTWMGRSGPLSNSNNYILMNAACGTHRLGFAAETGKRMCEAKNYFVVSFMRK</sequence>
<proteinExistence type="predicted"/>
<accession>A0A1A8S4R7</accession>
<reference evidence="1" key="2">
    <citation type="submission" date="2016-06" db="EMBL/GenBank/DDBJ databases">
        <title>The genome of a short-lived fish provides insights into sex chromosome evolution and the genetic control of aging.</title>
        <authorList>
            <person name="Reichwald K."/>
            <person name="Felder M."/>
            <person name="Petzold A."/>
            <person name="Koch P."/>
            <person name="Groth M."/>
            <person name="Platzer M."/>
        </authorList>
    </citation>
    <scope>NUCLEOTIDE SEQUENCE</scope>
    <source>
        <tissue evidence="1">Brain</tissue>
    </source>
</reference>
<evidence type="ECO:0000313" key="1">
    <source>
        <dbReference type="EMBL" id="SBS12558.1"/>
    </source>
</evidence>
<name>A0A1A8S4R7_9TELE</name>
<gene>
    <name evidence="1" type="primary">STRN</name>
</gene>
<dbReference type="EMBL" id="HAEH01021580">
    <property type="protein sequence ID" value="SBS12558.1"/>
    <property type="molecule type" value="Transcribed_RNA"/>
</dbReference>
<feature type="non-terminal residue" evidence="1">
    <location>
        <position position="1"/>
    </location>
</feature>
<protein>
    <submittedName>
        <fullName evidence="1">Striatin, calmodulin binding protein</fullName>
    </submittedName>
</protein>
<reference evidence="1" key="1">
    <citation type="submission" date="2016-05" db="EMBL/GenBank/DDBJ databases">
        <authorList>
            <person name="Lavstsen T."/>
            <person name="Jespersen J.S."/>
        </authorList>
    </citation>
    <scope>NUCLEOTIDE SEQUENCE</scope>
    <source>
        <tissue evidence="1">Brain</tissue>
    </source>
</reference>
<dbReference type="AlphaFoldDB" id="A0A1A8S4R7"/>
<organism evidence="1">
    <name type="scientific">Nothobranchius rachovii</name>
    <name type="common">bluefin notho</name>
    <dbReference type="NCBI Taxonomy" id="451742"/>
    <lineage>
        <taxon>Eukaryota</taxon>
        <taxon>Metazoa</taxon>
        <taxon>Chordata</taxon>
        <taxon>Craniata</taxon>
        <taxon>Vertebrata</taxon>
        <taxon>Euteleostomi</taxon>
        <taxon>Actinopterygii</taxon>
        <taxon>Neopterygii</taxon>
        <taxon>Teleostei</taxon>
        <taxon>Neoteleostei</taxon>
        <taxon>Acanthomorphata</taxon>
        <taxon>Ovalentaria</taxon>
        <taxon>Atherinomorphae</taxon>
        <taxon>Cyprinodontiformes</taxon>
        <taxon>Nothobranchiidae</taxon>
        <taxon>Nothobranchius</taxon>
    </lineage>
</organism>